<dbReference type="EMBL" id="CAKMRJ010005412">
    <property type="protein sequence ID" value="CAH1441977.1"/>
    <property type="molecule type" value="Genomic_DNA"/>
</dbReference>
<dbReference type="AlphaFoldDB" id="A0AAU9NVY0"/>
<gene>
    <name evidence="2" type="ORF">LVIROSA_LOCUS28002</name>
</gene>
<evidence type="ECO:0000313" key="2">
    <source>
        <dbReference type="EMBL" id="CAH1441977.1"/>
    </source>
</evidence>
<sequence length="324" mass="35938">MSQPPIQSTTSFLLPNHSITSHLIFPSRSTSSYLWCSLKKSSFFLLFHCLKCSTLTRALDVTANVTPSFTHMVQPTSPSPTPDYNNPPKDPTDPLAETMPMIAPSSMSSTGGEESGARGKGFCSLTGHVEELGYKSKWVFGFLPDRRTEWTKMNGSRGRTKVVTGGSGGGLLECSQKSIGVFGFCLTEIDWGTVIFTKNCLMNLRTMEIKKNLLHTTFICFCKSNSPSVFTIRFKKKKKLALITERRHEVSIIDNTSIRYSHGKVPVSKICSMKRIRQVDLKFPSKPLVSAAAKDLISQMLVKDTGVQGNKESALLQQKKKKQI</sequence>
<dbReference type="Proteomes" id="UP001157418">
    <property type="component" value="Unassembled WGS sequence"/>
</dbReference>
<reference evidence="2 3" key="1">
    <citation type="submission" date="2022-01" db="EMBL/GenBank/DDBJ databases">
        <authorList>
            <person name="Xiong W."/>
            <person name="Schranz E."/>
        </authorList>
    </citation>
    <scope>NUCLEOTIDE SEQUENCE [LARGE SCALE GENOMIC DNA]</scope>
</reference>
<name>A0AAU9NVY0_9ASTR</name>
<comment type="caution">
    <text evidence="2">The sequence shown here is derived from an EMBL/GenBank/DDBJ whole genome shotgun (WGS) entry which is preliminary data.</text>
</comment>
<feature type="region of interest" description="Disordered" evidence="1">
    <location>
        <begin position="71"/>
        <end position="98"/>
    </location>
</feature>
<organism evidence="2 3">
    <name type="scientific">Lactuca virosa</name>
    <dbReference type="NCBI Taxonomy" id="75947"/>
    <lineage>
        <taxon>Eukaryota</taxon>
        <taxon>Viridiplantae</taxon>
        <taxon>Streptophyta</taxon>
        <taxon>Embryophyta</taxon>
        <taxon>Tracheophyta</taxon>
        <taxon>Spermatophyta</taxon>
        <taxon>Magnoliopsida</taxon>
        <taxon>eudicotyledons</taxon>
        <taxon>Gunneridae</taxon>
        <taxon>Pentapetalae</taxon>
        <taxon>asterids</taxon>
        <taxon>campanulids</taxon>
        <taxon>Asterales</taxon>
        <taxon>Asteraceae</taxon>
        <taxon>Cichorioideae</taxon>
        <taxon>Cichorieae</taxon>
        <taxon>Lactucinae</taxon>
        <taxon>Lactuca</taxon>
    </lineage>
</organism>
<evidence type="ECO:0000313" key="3">
    <source>
        <dbReference type="Proteomes" id="UP001157418"/>
    </source>
</evidence>
<accession>A0AAU9NVY0</accession>
<keyword evidence="3" id="KW-1185">Reference proteome</keyword>
<protein>
    <submittedName>
        <fullName evidence="2">Uncharacterized protein</fullName>
    </submittedName>
</protein>
<evidence type="ECO:0000256" key="1">
    <source>
        <dbReference type="SAM" id="MobiDB-lite"/>
    </source>
</evidence>
<proteinExistence type="predicted"/>